<dbReference type="Proteomes" id="UP000050761">
    <property type="component" value="Unassembled WGS sequence"/>
</dbReference>
<evidence type="ECO:0000256" key="1">
    <source>
        <dbReference type="SAM" id="MobiDB-lite"/>
    </source>
</evidence>
<evidence type="ECO:0000313" key="4">
    <source>
        <dbReference type="WBParaSite" id="HPBE_0001870901-mRNA-1"/>
    </source>
</evidence>
<feature type="compositionally biased region" description="Basic and acidic residues" evidence="1">
    <location>
        <begin position="141"/>
        <end position="154"/>
    </location>
</feature>
<dbReference type="WBParaSite" id="HPBE_0001870901-mRNA-1">
    <property type="protein sequence ID" value="HPBE_0001870901-mRNA-1"/>
    <property type="gene ID" value="HPBE_0001870901"/>
</dbReference>
<feature type="compositionally biased region" description="Basic and acidic residues" evidence="1">
    <location>
        <begin position="107"/>
        <end position="120"/>
    </location>
</feature>
<protein>
    <submittedName>
        <fullName evidence="2 4">Uncharacterized protein</fullName>
    </submittedName>
</protein>
<name>A0A183G9S3_HELPZ</name>
<sequence length="207" mass="22136">MGPAVNCTAAVGDQCLPFGALRSRPGKKPIRKGFANANFPTLHLTIHQNAMVKTPKVFMCSESSYAFTMAEGVKMTRGGAQLTPASRPTRQSNASDANLPGGGPPNEGDREPSEWNHRNEWTGTIGSKEPRSLLIRNVLPRRSDVDAMSRRDNPGDVSRGGAPSSRGFSAQRGTKGNGRVGWTGSDTALTGMLIQADRHRPAVLSLK</sequence>
<reference evidence="4" key="2">
    <citation type="submission" date="2019-09" db="UniProtKB">
        <authorList>
            <consortium name="WormBaseParasite"/>
        </authorList>
    </citation>
    <scope>IDENTIFICATION</scope>
</reference>
<proteinExistence type="predicted"/>
<keyword evidence="3" id="KW-1185">Reference proteome</keyword>
<evidence type="ECO:0000313" key="3">
    <source>
        <dbReference type="Proteomes" id="UP000050761"/>
    </source>
</evidence>
<accession>A0A3P8EL41</accession>
<dbReference type="AlphaFoldDB" id="A0A183G9S3"/>
<evidence type="ECO:0000313" key="2">
    <source>
        <dbReference type="EMBL" id="VDP12619.1"/>
    </source>
</evidence>
<gene>
    <name evidence="2" type="ORF">HPBE_LOCUS18708</name>
</gene>
<feature type="region of interest" description="Disordered" evidence="1">
    <location>
        <begin position="80"/>
        <end position="185"/>
    </location>
</feature>
<organism evidence="3 4">
    <name type="scientific">Heligmosomoides polygyrus</name>
    <name type="common">Parasitic roundworm</name>
    <dbReference type="NCBI Taxonomy" id="6339"/>
    <lineage>
        <taxon>Eukaryota</taxon>
        <taxon>Metazoa</taxon>
        <taxon>Ecdysozoa</taxon>
        <taxon>Nematoda</taxon>
        <taxon>Chromadorea</taxon>
        <taxon>Rhabditida</taxon>
        <taxon>Rhabditina</taxon>
        <taxon>Rhabditomorpha</taxon>
        <taxon>Strongyloidea</taxon>
        <taxon>Heligmosomidae</taxon>
        <taxon>Heligmosomoides</taxon>
    </lineage>
</organism>
<reference evidence="2 3" key="1">
    <citation type="submission" date="2018-11" db="EMBL/GenBank/DDBJ databases">
        <authorList>
            <consortium name="Pathogen Informatics"/>
        </authorList>
    </citation>
    <scope>NUCLEOTIDE SEQUENCE [LARGE SCALE GENOMIC DNA]</scope>
</reference>
<accession>A0A183G9S3</accession>
<feature type="compositionally biased region" description="Polar residues" evidence="1">
    <location>
        <begin position="83"/>
        <end position="96"/>
    </location>
</feature>
<dbReference type="EMBL" id="UZAH01030869">
    <property type="protein sequence ID" value="VDP12619.1"/>
    <property type="molecule type" value="Genomic_DNA"/>
</dbReference>